<evidence type="ECO:0000313" key="1">
    <source>
        <dbReference type="EMBL" id="KAG0283817.1"/>
    </source>
</evidence>
<protein>
    <submittedName>
        <fullName evidence="1">Uncharacterized protein</fullName>
    </submittedName>
</protein>
<accession>A0ABQ7JRL9</accession>
<name>A0ABQ7JRL9_9FUNG</name>
<evidence type="ECO:0000313" key="2">
    <source>
        <dbReference type="Proteomes" id="UP001194696"/>
    </source>
</evidence>
<keyword evidence="2" id="KW-1185">Reference proteome</keyword>
<dbReference type="EMBL" id="JAAAIM010000852">
    <property type="protein sequence ID" value="KAG0283817.1"/>
    <property type="molecule type" value="Genomic_DNA"/>
</dbReference>
<dbReference type="Proteomes" id="UP001194696">
    <property type="component" value="Unassembled WGS sequence"/>
</dbReference>
<proteinExistence type="predicted"/>
<sequence>MLLVTETNVIEQELHPTLATIQHLIGLRCITDGTSSVLQGEMGRLDGLDNVVYDLGKVVLEVKADQQLLKDEVEMNNTKVESDVRQLKFKTGDLRDRLASLADNE</sequence>
<organism evidence="1 2">
    <name type="scientific">Linnemannia gamsii</name>
    <dbReference type="NCBI Taxonomy" id="64522"/>
    <lineage>
        <taxon>Eukaryota</taxon>
        <taxon>Fungi</taxon>
        <taxon>Fungi incertae sedis</taxon>
        <taxon>Mucoromycota</taxon>
        <taxon>Mortierellomycotina</taxon>
        <taxon>Mortierellomycetes</taxon>
        <taxon>Mortierellales</taxon>
        <taxon>Mortierellaceae</taxon>
        <taxon>Linnemannia</taxon>
    </lineage>
</organism>
<comment type="caution">
    <text evidence="1">The sequence shown here is derived from an EMBL/GenBank/DDBJ whole genome shotgun (WGS) entry which is preliminary data.</text>
</comment>
<gene>
    <name evidence="1" type="ORF">BGZ96_011810</name>
</gene>
<reference evidence="1 2" key="1">
    <citation type="journal article" date="2020" name="Fungal Divers.">
        <title>Resolving the Mortierellaceae phylogeny through synthesis of multi-gene phylogenetics and phylogenomics.</title>
        <authorList>
            <person name="Vandepol N."/>
            <person name="Liber J."/>
            <person name="Desiro A."/>
            <person name="Na H."/>
            <person name="Kennedy M."/>
            <person name="Barry K."/>
            <person name="Grigoriev I.V."/>
            <person name="Miller A.N."/>
            <person name="O'Donnell K."/>
            <person name="Stajich J.E."/>
            <person name="Bonito G."/>
        </authorList>
    </citation>
    <scope>NUCLEOTIDE SEQUENCE [LARGE SCALE GENOMIC DNA]</scope>
    <source>
        <strain evidence="1 2">AD045</strain>
    </source>
</reference>